<protein>
    <submittedName>
        <fullName evidence="1">Uncharacterized protein</fullName>
    </submittedName>
</protein>
<dbReference type="Proteomes" id="UP001372338">
    <property type="component" value="Unassembled WGS sequence"/>
</dbReference>
<organism evidence="1 2">
    <name type="scientific">Crotalaria pallida</name>
    <name type="common">Smooth rattlebox</name>
    <name type="synonym">Crotalaria striata</name>
    <dbReference type="NCBI Taxonomy" id="3830"/>
    <lineage>
        <taxon>Eukaryota</taxon>
        <taxon>Viridiplantae</taxon>
        <taxon>Streptophyta</taxon>
        <taxon>Embryophyta</taxon>
        <taxon>Tracheophyta</taxon>
        <taxon>Spermatophyta</taxon>
        <taxon>Magnoliopsida</taxon>
        <taxon>eudicotyledons</taxon>
        <taxon>Gunneridae</taxon>
        <taxon>Pentapetalae</taxon>
        <taxon>rosids</taxon>
        <taxon>fabids</taxon>
        <taxon>Fabales</taxon>
        <taxon>Fabaceae</taxon>
        <taxon>Papilionoideae</taxon>
        <taxon>50 kb inversion clade</taxon>
        <taxon>genistoids sensu lato</taxon>
        <taxon>core genistoids</taxon>
        <taxon>Crotalarieae</taxon>
        <taxon>Crotalaria</taxon>
    </lineage>
</organism>
<proteinExistence type="predicted"/>
<dbReference type="EMBL" id="JAYWIO010000001">
    <property type="protein sequence ID" value="KAK7288462.1"/>
    <property type="molecule type" value="Genomic_DNA"/>
</dbReference>
<sequence>MGSSFSEEDGECRFFDAVEDVVSIGDAKSDGNDGSGSGPREGLNNGFDYDLWIQSPGSVRERKSRFMKRMGLSVDCIERGEEIDRVSNVNGVVDRSCDFEEEFCSSRSSMSCWSTLNYSEEFGLVENSAYQDGNLEGVVGSNLDQEGQNRKLSDGVRDVDSDRSVVAEEHEDHENTIREFEEMEFKEDKLHHINSIIALEV</sequence>
<accession>A0AAN9IXU7</accession>
<gene>
    <name evidence="1" type="ORF">RIF29_01922</name>
</gene>
<reference evidence="1 2" key="1">
    <citation type="submission" date="2024-01" db="EMBL/GenBank/DDBJ databases">
        <title>The genomes of 5 underutilized Papilionoideae crops provide insights into root nodulation and disease resistanc.</title>
        <authorList>
            <person name="Yuan L."/>
        </authorList>
    </citation>
    <scope>NUCLEOTIDE SEQUENCE [LARGE SCALE GENOMIC DNA]</scope>
    <source>
        <strain evidence="1">ZHUSHIDOU_FW_LH</strain>
        <tissue evidence="1">Leaf</tissue>
    </source>
</reference>
<keyword evidence="2" id="KW-1185">Reference proteome</keyword>
<evidence type="ECO:0000313" key="1">
    <source>
        <dbReference type="EMBL" id="KAK7288462.1"/>
    </source>
</evidence>
<evidence type="ECO:0000313" key="2">
    <source>
        <dbReference type="Proteomes" id="UP001372338"/>
    </source>
</evidence>
<dbReference type="AlphaFoldDB" id="A0AAN9IXU7"/>
<comment type="caution">
    <text evidence="1">The sequence shown here is derived from an EMBL/GenBank/DDBJ whole genome shotgun (WGS) entry which is preliminary data.</text>
</comment>
<name>A0AAN9IXU7_CROPI</name>